<accession>A0ABU5Z5X2</accession>
<name>A0ABU5Z5X2_9FLAO</name>
<dbReference type="RefSeq" id="WP_323982770.1">
    <property type="nucleotide sequence ID" value="NZ_JAYKBW010000003.1"/>
</dbReference>
<dbReference type="EMBL" id="JAYKBW010000003">
    <property type="protein sequence ID" value="MEB3074356.1"/>
    <property type="molecule type" value="Genomic_DNA"/>
</dbReference>
<evidence type="ECO:0000256" key="3">
    <source>
        <dbReference type="RuleBase" id="RU000363"/>
    </source>
</evidence>
<sequence>MKDVVLITGATSGIGRATAQLLSQKGYKVYGTARHVQAQPEGYTLLTMDVRDTASVAQAVETIISQAEHIDILINNAGVGITGALEETPIEALENAFQTNVFGALRVIQAVLPYMRTQKKGKVINITSVAAYMGLPFRGGYSASKGALSLLTESLRMETEQFGISFCTLAPGDVATDIASRRFHTPALEGSPYKQYAKALPNMNTDVDNGLAAETLANTILSILNKKHPKVHYVKGKTLECLSIFLKKIFPSKYFEKLLKGHYQL</sequence>
<gene>
    <name evidence="5" type="ORF">VJJ08_03445</name>
</gene>
<dbReference type="GO" id="GO:0016491">
    <property type="term" value="F:oxidoreductase activity"/>
    <property type="evidence" value="ECO:0007669"/>
    <property type="project" value="UniProtKB-KW"/>
</dbReference>
<dbReference type="PANTHER" id="PTHR44169:SF6">
    <property type="entry name" value="NADPH-DEPENDENT 1-ACYLDIHYDROXYACETONE PHOSPHATE REDUCTASE"/>
    <property type="match status" value="1"/>
</dbReference>
<dbReference type="InterPro" id="IPR002347">
    <property type="entry name" value="SDR_fam"/>
</dbReference>
<proteinExistence type="inferred from homology"/>
<dbReference type="PRINTS" id="PR00081">
    <property type="entry name" value="GDHRDH"/>
</dbReference>
<dbReference type="Proteomes" id="UP001311730">
    <property type="component" value="Unassembled WGS sequence"/>
</dbReference>
<dbReference type="EC" id="1.1.-.-" evidence="5"/>
<dbReference type="SMART" id="SM00822">
    <property type="entry name" value="PKS_KR"/>
    <property type="match status" value="1"/>
</dbReference>
<dbReference type="InterPro" id="IPR036291">
    <property type="entry name" value="NAD(P)-bd_dom_sf"/>
</dbReference>
<evidence type="ECO:0000256" key="1">
    <source>
        <dbReference type="ARBA" id="ARBA00006484"/>
    </source>
</evidence>
<organism evidence="5 6">
    <name type="scientific">Capnocytophaga gingivalis</name>
    <dbReference type="NCBI Taxonomy" id="1017"/>
    <lineage>
        <taxon>Bacteria</taxon>
        <taxon>Pseudomonadati</taxon>
        <taxon>Bacteroidota</taxon>
        <taxon>Flavobacteriia</taxon>
        <taxon>Flavobacteriales</taxon>
        <taxon>Flavobacteriaceae</taxon>
        <taxon>Capnocytophaga</taxon>
    </lineage>
</organism>
<feature type="domain" description="Ketoreductase" evidence="4">
    <location>
        <begin position="3"/>
        <end position="172"/>
    </location>
</feature>
<dbReference type="SUPFAM" id="SSF51735">
    <property type="entry name" value="NAD(P)-binding Rossmann-fold domains"/>
    <property type="match status" value="1"/>
</dbReference>
<evidence type="ECO:0000313" key="6">
    <source>
        <dbReference type="Proteomes" id="UP001311730"/>
    </source>
</evidence>
<dbReference type="InterPro" id="IPR057326">
    <property type="entry name" value="KR_dom"/>
</dbReference>
<dbReference type="CDD" id="cd05374">
    <property type="entry name" value="17beta-HSD-like_SDR_c"/>
    <property type="match status" value="1"/>
</dbReference>
<dbReference type="Pfam" id="PF00106">
    <property type="entry name" value="adh_short"/>
    <property type="match status" value="1"/>
</dbReference>
<evidence type="ECO:0000259" key="4">
    <source>
        <dbReference type="SMART" id="SM00822"/>
    </source>
</evidence>
<dbReference type="PANTHER" id="PTHR44169">
    <property type="entry name" value="NADPH-DEPENDENT 1-ACYLDIHYDROXYACETONE PHOSPHATE REDUCTASE"/>
    <property type="match status" value="1"/>
</dbReference>
<evidence type="ECO:0000256" key="2">
    <source>
        <dbReference type="ARBA" id="ARBA00023002"/>
    </source>
</evidence>
<keyword evidence="6" id="KW-1185">Reference proteome</keyword>
<reference evidence="5 6" key="1">
    <citation type="submission" date="2023-12" db="EMBL/GenBank/DDBJ databases">
        <title>Genomic sequences of Capnocytophaga and Parvimonas strains.</title>
        <authorList>
            <person name="Watt R.M."/>
            <person name="Wang M."/>
            <person name="Yang T."/>
            <person name="Tong W.M."/>
        </authorList>
    </citation>
    <scope>NUCLEOTIDE SEQUENCE [LARGE SCALE GENOMIC DNA]</scope>
    <source>
        <strain evidence="5 6">CCUG 13096</strain>
    </source>
</reference>
<dbReference type="PROSITE" id="PS00061">
    <property type="entry name" value="ADH_SHORT"/>
    <property type="match status" value="1"/>
</dbReference>
<protein>
    <submittedName>
        <fullName evidence="5">SDR family oxidoreductase</fullName>
        <ecNumber evidence="5">1.1.-.-</ecNumber>
    </submittedName>
</protein>
<comment type="similarity">
    <text evidence="1 3">Belongs to the short-chain dehydrogenases/reductases (SDR) family.</text>
</comment>
<comment type="caution">
    <text evidence="5">The sequence shown here is derived from an EMBL/GenBank/DDBJ whole genome shotgun (WGS) entry which is preliminary data.</text>
</comment>
<dbReference type="InterPro" id="IPR020904">
    <property type="entry name" value="Sc_DH/Rdtase_CS"/>
</dbReference>
<dbReference type="Gene3D" id="3.40.50.720">
    <property type="entry name" value="NAD(P)-binding Rossmann-like Domain"/>
    <property type="match status" value="1"/>
</dbReference>
<dbReference type="PRINTS" id="PR00080">
    <property type="entry name" value="SDRFAMILY"/>
</dbReference>
<keyword evidence="2 5" id="KW-0560">Oxidoreductase</keyword>
<evidence type="ECO:0000313" key="5">
    <source>
        <dbReference type="EMBL" id="MEB3074356.1"/>
    </source>
</evidence>